<name>A0A8C4VME7_9SAUR</name>
<evidence type="ECO:0000313" key="2">
    <source>
        <dbReference type="Proteomes" id="UP000694390"/>
    </source>
</evidence>
<proteinExistence type="predicted"/>
<dbReference type="AlphaFoldDB" id="A0A8C4VME7"/>
<dbReference type="GeneTree" id="ENSGT01150000289218"/>
<accession>A0A8C4VME7</accession>
<dbReference type="Ensembl" id="ENSGEVT00005003221.1">
    <property type="protein sequence ID" value="ENSGEVP00005003079.1"/>
    <property type="gene ID" value="ENSGEVG00005002259.1"/>
</dbReference>
<protein>
    <submittedName>
        <fullName evidence="1">Uncharacterized protein</fullName>
    </submittedName>
</protein>
<sequence>LFFLFFGLETLSIPLRQFISDVNSLCFTHPKNLPIALSAKCYKKPGSDNITTEWLQAGEEHTVDVIRKLFNKQEQVPSEWEIVIIVPIYKKGDKSDCKNYREISLLSMLGEALNKMLHGRVKRYLMRNKPNLDQDKVQ</sequence>
<reference evidence="1" key="2">
    <citation type="submission" date="2025-09" db="UniProtKB">
        <authorList>
            <consortium name="Ensembl"/>
        </authorList>
    </citation>
    <scope>IDENTIFICATION</scope>
</reference>
<dbReference type="PANTHER" id="PTHR19446">
    <property type="entry name" value="REVERSE TRANSCRIPTASES"/>
    <property type="match status" value="1"/>
</dbReference>
<dbReference type="OrthoDB" id="9215469at2759"/>
<keyword evidence="2" id="KW-1185">Reference proteome</keyword>
<evidence type="ECO:0000313" key="1">
    <source>
        <dbReference type="Ensembl" id="ENSGEVP00005003079.1"/>
    </source>
</evidence>
<reference evidence="1" key="1">
    <citation type="submission" date="2025-08" db="UniProtKB">
        <authorList>
            <consortium name="Ensembl"/>
        </authorList>
    </citation>
    <scope>IDENTIFICATION</scope>
</reference>
<dbReference type="Proteomes" id="UP000694390">
    <property type="component" value="Unassembled WGS sequence"/>
</dbReference>
<organism evidence="1 2">
    <name type="scientific">Gopherus evgoodei</name>
    <name type="common">Goodes thornscrub tortoise</name>
    <dbReference type="NCBI Taxonomy" id="1825980"/>
    <lineage>
        <taxon>Eukaryota</taxon>
        <taxon>Metazoa</taxon>
        <taxon>Chordata</taxon>
        <taxon>Craniata</taxon>
        <taxon>Vertebrata</taxon>
        <taxon>Euteleostomi</taxon>
        <taxon>Archelosauria</taxon>
        <taxon>Testudinata</taxon>
        <taxon>Testudines</taxon>
        <taxon>Cryptodira</taxon>
        <taxon>Durocryptodira</taxon>
        <taxon>Testudinoidea</taxon>
        <taxon>Testudinidae</taxon>
        <taxon>Gopherus</taxon>
    </lineage>
</organism>